<feature type="compositionally biased region" description="Low complexity" evidence="1">
    <location>
        <begin position="78"/>
        <end position="92"/>
    </location>
</feature>
<protein>
    <submittedName>
        <fullName evidence="2">Uncharacterized protein</fullName>
    </submittedName>
</protein>
<reference evidence="2" key="2">
    <citation type="submission" date="2015-03" db="EMBL/GenBank/DDBJ databases">
        <authorList>
            <person name="Chow C.-E.T."/>
            <person name="Winget D.M."/>
            <person name="White R.A.III."/>
            <person name="Hallam S.J."/>
            <person name="Suttle C.A."/>
        </authorList>
    </citation>
    <scope>NUCLEOTIDE SEQUENCE</scope>
    <source>
        <strain evidence="2">Oxic1_1</strain>
    </source>
</reference>
<organism evidence="2">
    <name type="scientific">uncultured marine virus</name>
    <dbReference type="NCBI Taxonomy" id="186617"/>
    <lineage>
        <taxon>Viruses</taxon>
        <taxon>environmental samples</taxon>
    </lineage>
</organism>
<proteinExistence type="predicted"/>
<reference evidence="2" key="1">
    <citation type="journal article" date="2015" name="Front. Microbiol.">
        <title>Combining genomic sequencing methods to explore viral diversity and reveal potential virus-host interactions.</title>
        <authorList>
            <person name="Chow C.E."/>
            <person name="Winget D.M."/>
            <person name="White R.A.III."/>
            <person name="Hallam S.J."/>
            <person name="Suttle C.A."/>
        </authorList>
    </citation>
    <scope>NUCLEOTIDE SEQUENCE</scope>
    <source>
        <strain evidence="2">Oxic1_1</strain>
    </source>
</reference>
<evidence type="ECO:0000313" key="2">
    <source>
        <dbReference type="EMBL" id="AKH47548.1"/>
    </source>
</evidence>
<name>A0A0F7L7K0_9VIRU</name>
<feature type="region of interest" description="Disordered" evidence="1">
    <location>
        <begin position="33"/>
        <end position="103"/>
    </location>
</feature>
<accession>A0A0F7L7K0</accession>
<evidence type="ECO:0000256" key="1">
    <source>
        <dbReference type="SAM" id="MobiDB-lite"/>
    </source>
</evidence>
<dbReference type="EMBL" id="KR029596">
    <property type="protein sequence ID" value="AKH47548.1"/>
    <property type="molecule type" value="Genomic_DNA"/>
</dbReference>
<sequence>MSDEDIGAENSGCTTGRVCATIGVLASDWMLVGPAPEAAPPDASTLIPGSPPSPDGGPPKSSASLPGLPCGSELVPGAGSAPRASKPRAASPTTANPNPWPSTVAAALTGVGLKKLDLPPKIPSTGAGVVPSPSSIAATASCWATLIASSPLSKP</sequence>